<name>A0ABR2JJE8_9PEZI</name>
<dbReference type="Pfam" id="PF06985">
    <property type="entry name" value="HET"/>
    <property type="match status" value="1"/>
</dbReference>
<dbReference type="PANTHER" id="PTHR33112:SF13">
    <property type="entry name" value="HETEROKARYON INCOMPATIBILITY DOMAIN-CONTAINING PROTEIN"/>
    <property type="match status" value="1"/>
</dbReference>
<evidence type="ECO:0000313" key="2">
    <source>
        <dbReference type="EMBL" id="KAK8877492.1"/>
    </source>
</evidence>
<evidence type="ECO:0000313" key="3">
    <source>
        <dbReference type="Proteomes" id="UP001390339"/>
    </source>
</evidence>
<reference evidence="2 3" key="1">
    <citation type="journal article" date="2024" name="IMA Fungus">
        <title>Apiospora arundinis, a panoply of carbohydrate-active enzymes and secondary metabolites.</title>
        <authorList>
            <person name="Sorensen T."/>
            <person name="Petersen C."/>
            <person name="Muurmann A.T."/>
            <person name="Christiansen J.V."/>
            <person name="Brundto M.L."/>
            <person name="Overgaard C.K."/>
            <person name="Boysen A.T."/>
            <person name="Wollenberg R.D."/>
            <person name="Larsen T.O."/>
            <person name="Sorensen J.L."/>
            <person name="Nielsen K.L."/>
            <person name="Sondergaard T.E."/>
        </authorList>
    </citation>
    <scope>NUCLEOTIDE SEQUENCE [LARGE SCALE GENOMIC DNA]</scope>
    <source>
        <strain evidence="2 3">AAU 773</strain>
    </source>
</reference>
<proteinExistence type="predicted"/>
<accession>A0ABR2JJE8</accession>
<dbReference type="PANTHER" id="PTHR33112">
    <property type="entry name" value="DOMAIN PROTEIN, PUTATIVE-RELATED"/>
    <property type="match status" value="1"/>
</dbReference>
<gene>
    <name evidence="2" type="ORF">PGQ11_002438</name>
</gene>
<evidence type="ECO:0000259" key="1">
    <source>
        <dbReference type="Pfam" id="PF06985"/>
    </source>
</evidence>
<dbReference type="EMBL" id="JAPCWZ010000002">
    <property type="protein sequence ID" value="KAK8877492.1"/>
    <property type="molecule type" value="Genomic_DNA"/>
</dbReference>
<feature type="domain" description="Heterokaryon incompatibility" evidence="1">
    <location>
        <begin position="229"/>
        <end position="377"/>
    </location>
</feature>
<sequence length="731" mass="82443">MPVCLICNEFRGKGPLPTDEEYRESNPIMTRHVKRNDIAWGSFVQSAETCYCCEVLRKGVVGCLSQHGLKAENVKSIDLEFFYQAREGTDEDSNKNIICKMMDDAGADSGQDFQVEFFTLDEPDCPCPDAWEYVPVAARTTVSTQSEEAFEKAQAWIRDCDDEYHGKTEENEDEDENWDGDPEYRISYCAAARREDPSPLKLPTRLVDVGLQSGKVRVVETANLQADKYICLSHCWGLQQIITTKVATLADRMQEVSIDDLSQTFWDAICMTRRFGIGYIWIDSLCIIQDDAPDWQRESAQMASIYRNTYLTIAATKASSGAGGLFADTPDFEVRGTTPAGEDYFLVFREKMEHELSVDLTTDLHFPLMARGWIYQERMLSPRVLHFGYHELFFECATNCQCECGDIGFVGNFEDIPLPNPRQMYSSALESIAKAGKSKGAVEGKWSNELWLKQGRYYIARIWRSMVMFYTGLRLTVPGDRLPAVGGVARTFAGKRKSTYLAGLFDDAILDDLLWDVSAGKKGRPTPGKYIAPSWSWASVAEPINYRDGLVYYDEDIYQETQEGRVEFARVESCEATRAGLDEFGQVASGRLRITGPLLPATVLLLPGLGKGGRRMYQLQLGGGGDDHAVASPRVWPDYDWSEEGRHYVSPDSSVQCMRMVRYLEDDTDMFLVLRHHEDSEEDAKGGTCYERIGSLRLLAGAYQPDGLELEEWGRLIDMFDQAPERSVDIV</sequence>
<protein>
    <submittedName>
        <fullName evidence="2">HET-domain-containing protein</fullName>
    </submittedName>
</protein>
<organism evidence="2 3">
    <name type="scientific">Apiospora arundinis</name>
    <dbReference type="NCBI Taxonomy" id="335852"/>
    <lineage>
        <taxon>Eukaryota</taxon>
        <taxon>Fungi</taxon>
        <taxon>Dikarya</taxon>
        <taxon>Ascomycota</taxon>
        <taxon>Pezizomycotina</taxon>
        <taxon>Sordariomycetes</taxon>
        <taxon>Xylariomycetidae</taxon>
        <taxon>Amphisphaeriales</taxon>
        <taxon>Apiosporaceae</taxon>
        <taxon>Apiospora</taxon>
    </lineage>
</organism>
<comment type="caution">
    <text evidence="2">The sequence shown here is derived from an EMBL/GenBank/DDBJ whole genome shotgun (WGS) entry which is preliminary data.</text>
</comment>
<dbReference type="Proteomes" id="UP001390339">
    <property type="component" value="Unassembled WGS sequence"/>
</dbReference>
<keyword evidence="3" id="KW-1185">Reference proteome</keyword>
<dbReference type="InterPro" id="IPR010730">
    <property type="entry name" value="HET"/>
</dbReference>